<dbReference type="AlphaFoldDB" id="E9KTA2"/>
<evidence type="ECO:0000313" key="2">
    <source>
        <dbReference type="EMBL" id="QEU89889.1"/>
    </source>
</evidence>
<dbReference type="EMBL" id="CP023699">
    <property type="protein sequence ID" value="QEU89889.1"/>
    <property type="molecule type" value="Genomic_DNA"/>
</dbReference>
<gene>
    <name evidence="2" type="ORF">CP970_02155</name>
    <name evidence="1" type="ORF">Tcs_SK_018</name>
</gene>
<proteinExistence type="predicted"/>
<reference evidence="1" key="1">
    <citation type="journal article" date="2011" name="J. Am. Chem. Soc.">
        <title>Biosynthesis of the allylmalonyl-CoA extender unit for the FK506 polyketide synthase proceeds through a dedicated polyketide synthase and facilitates the mutasynthesis of analogues.</title>
        <authorList>
            <person name="Mo S."/>
            <person name="Kim D.H."/>
            <person name="Lee J.H."/>
            <person name="Park J.W."/>
            <person name="Basnet D.B."/>
            <person name="Ban Y.H."/>
            <person name="Yoo Y.J."/>
            <person name="Chen S.W."/>
            <person name="Park S.R."/>
            <person name="Choi E.A."/>
            <person name="Kim E."/>
            <person name="Jin Y.Y."/>
            <person name="Lee S.K."/>
            <person name="Park J.Y."/>
            <person name="Liu Y."/>
            <person name="Lee M.O."/>
            <person name="Lee K.S."/>
            <person name="Kim S.J."/>
            <person name="Kim D."/>
            <person name="Park B.C."/>
            <person name="Lee S.G."/>
            <person name="Kwon H.J."/>
            <person name="Suh J.W."/>
            <person name="Moore B.S."/>
            <person name="Lim S.K."/>
            <person name="Yoon Y.J."/>
        </authorList>
    </citation>
    <scope>NUCLEOTIDE SEQUENCE</scope>
    <source>
        <strain evidence="1">KCTC 9225</strain>
    </source>
</reference>
<name>E9KTA2_STRKN</name>
<evidence type="ECO:0000313" key="1">
    <source>
        <dbReference type="EMBL" id="ADU56272.1"/>
    </source>
</evidence>
<organism evidence="1">
    <name type="scientific">Streptomyces kanamyceticus</name>
    <dbReference type="NCBI Taxonomy" id="1967"/>
    <lineage>
        <taxon>Bacteria</taxon>
        <taxon>Bacillati</taxon>
        <taxon>Actinomycetota</taxon>
        <taxon>Actinomycetes</taxon>
        <taxon>Kitasatosporales</taxon>
        <taxon>Streptomycetaceae</taxon>
        <taxon>Streptomyces</taxon>
    </lineage>
</organism>
<accession>E9KTA2</accession>
<keyword evidence="3" id="KW-1185">Reference proteome</keyword>
<evidence type="ECO:0000313" key="3">
    <source>
        <dbReference type="Proteomes" id="UP000325529"/>
    </source>
</evidence>
<reference evidence="2 3" key="2">
    <citation type="submission" date="2017-09" db="EMBL/GenBank/DDBJ databases">
        <authorList>
            <person name="Lee N."/>
            <person name="Cho B.-K."/>
        </authorList>
    </citation>
    <scope>NUCLEOTIDE SEQUENCE [LARGE SCALE GENOMIC DNA]</scope>
    <source>
        <strain evidence="2 3">ATCC 12853</strain>
    </source>
</reference>
<protein>
    <submittedName>
        <fullName evidence="1">Uncharacterized protein</fullName>
    </submittedName>
</protein>
<dbReference type="KEGG" id="ska:CP970_02155"/>
<dbReference type="Proteomes" id="UP000325529">
    <property type="component" value="Chromosome"/>
</dbReference>
<dbReference type="EMBL" id="HM116536">
    <property type="protein sequence ID" value="ADU56272.1"/>
    <property type="molecule type" value="Genomic_DNA"/>
</dbReference>
<sequence>MYRAQGPFGMGESVSDGLTWLANSDVTWAGYCVTLARGLEPDELVRRLARGEPGLLGEYTGGTLEDFLRRKDAPAQTAVRYGSAEGLSFAVAYGDWPGCTGPGFTVGLSKGTHIFQLYYESENPKAPPPSFSYFHQETYMCGFDLCSFPDVGGTAPELIRAGPKSFALGVVAGPLGLRSSRVMSGS</sequence>